<dbReference type="EC" id="1.3.1.106" evidence="4"/>
<evidence type="ECO:0000256" key="1">
    <source>
        <dbReference type="ARBA" id="ARBA00004953"/>
    </source>
</evidence>
<dbReference type="EMBL" id="JBHFNS010000036">
    <property type="protein sequence ID" value="MFB2935249.1"/>
    <property type="molecule type" value="Genomic_DNA"/>
</dbReference>
<evidence type="ECO:0000256" key="3">
    <source>
        <dbReference type="ARBA" id="ARBA00023002"/>
    </source>
</evidence>
<organism evidence="4 5">
    <name type="scientific">Floridaenema fluviatile BLCC-F154</name>
    <dbReference type="NCBI Taxonomy" id="3153640"/>
    <lineage>
        <taxon>Bacteria</taxon>
        <taxon>Bacillati</taxon>
        <taxon>Cyanobacteriota</taxon>
        <taxon>Cyanophyceae</taxon>
        <taxon>Oscillatoriophycideae</taxon>
        <taxon>Aerosakkonematales</taxon>
        <taxon>Aerosakkonemataceae</taxon>
        <taxon>Floridanema</taxon>
        <taxon>Floridanema fluviatile</taxon>
    </lineage>
</organism>
<dbReference type="RefSeq" id="WP_413256767.1">
    <property type="nucleotide sequence ID" value="NZ_JBHFNS010000036.1"/>
</dbReference>
<dbReference type="PANTHER" id="PTHR36925">
    <property type="entry name" value="COBALT-PRECORRIN-6A REDUCTASE"/>
    <property type="match status" value="1"/>
</dbReference>
<dbReference type="NCBIfam" id="NF005970">
    <property type="entry name" value="PRK08057.1-4"/>
    <property type="match status" value="1"/>
</dbReference>
<evidence type="ECO:0000313" key="5">
    <source>
        <dbReference type="Proteomes" id="UP001576776"/>
    </source>
</evidence>
<reference evidence="4 5" key="1">
    <citation type="submission" date="2024-09" db="EMBL/GenBank/DDBJ databases">
        <title>Floridaenema gen nov. (Aerosakkonemataceae, Aerosakkonematales ord. nov., Cyanobacteria) from benthic tropical and subtropical fresh waters, with the description of four new species.</title>
        <authorList>
            <person name="Moretto J.A."/>
            <person name="Berthold D.E."/>
            <person name="Lefler F.W."/>
            <person name="Huang I.-S."/>
            <person name="Laughinghouse H. IV."/>
        </authorList>
    </citation>
    <scope>NUCLEOTIDE SEQUENCE [LARGE SCALE GENOMIC DNA]</scope>
    <source>
        <strain evidence="4 5">BLCC-F154</strain>
    </source>
</reference>
<dbReference type="PANTHER" id="PTHR36925:SF1">
    <property type="entry name" value="COBALT-PRECORRIN-6A REDUCTASE"/>
    <property type="match status" value="1"/>
</dbReference>
<accession>A0ABV4YAI3</accession>
<keyword evidence="5" id="KW-1185">Reference proteome</keyword>
<gene>
    <name evidence="4" type="ORF">ACE1B6_08210</name>
</gene>
<sequence>MQLNSESHKRIWLIGGTGESAKLAKALLSVQLPLLISVTTENARSLYPISPLLQVWVGRFNLSQINQFLAEQNIIAVLDASHPYAAEISQNAIAACSQKNIPYLRFERPRCGLGGRGAEGQRGKLIYLDSFERLVTGEYLVGERVLFTVGYKVLPLFRDWHERSTLFARVLPATTSIAAALTAGFTQDKLFAMRPPIPLNLERELWRHWQISMVVTKASGTPGGEDIKRQLAAELGVSLVIIEPPIITYPQVTSDLGEAIAFCQQHTGKLA</sequence>
<keyword evidence="2" id="KW-0169">Cobalamin biosynthesis</keyword>
<proteinExistence type="predicted"/>
<dbReference type="PROSITE" id="PS51014">
    <property type="entry name" value="COBK_CBIJ"/>
    <property type="match status" value="1"/>
</dbReference>
<dbReference type="GO" id="GO:0016491">
    <property type="term" value="F:oxidoreductase activity"/>
    <property type="evidence" value="ECO:0007669"/>
    <property type="project" value="UniProtKB-KW"/>
</dbReference>
<dbReference type="InterPro" id="IPR003723">
    <property type="entry name" value="Precorrin-6x_reduct"/>
</dbReference>
<evidence type="ECO:0000256" key="2">
    <source>
        <dbReference type="ARBA" id="ARBA00022573"/>
    </source>
</evidence>
<dbReference type="Proteomes" id="UP001576776">
    <property type="component" value="Unassembled WGS sequence"/>
</dbReference>
<dbReference type="Pfam" id="PF02571">
    <property type="entry name" value="CbiJ"/>
    <property type="match status" value="1"/>
</dbReference>
<comment type="pathway">
    <text evidence="1">Cofactor biosynthesis; adenosylcobalamin biosynthesis.</text>
</comment>
<keyword evidence="3 4" id="KW-0560">Oxidoreductase</keyword>
<name>A0ABV4YAI3_9CYAN</name>
<dbReference type="NCBIfam" id="TIGR00715">
    <property type="entry name" value="precor6x_red"/>
    <property type="match status" value="1"/>
</dbReference>
<evidence type="ECO:0000313" key="4">
    <source>
        <dbReference type="EMBL" id="MFB2935249.1"/>
    </source>
</evidence>
<comment type="caution">
    <text evidence="4">The sequence shown here is derived from an EMBL/GenBank/DDBJ whole genome shotgun (WGS) entry which is preliminary data.</text>
</comment>
<protein>
    <submittedName>
        <fullName evidence="4">Cobalt-precorrin-6A reductase</fullName>
        <ecNumber evidence="4">1.3.1.106</ecNumber>
    </submittedName>
</protein>